<dbReference type="STRING" id="155865.SAMN05216515_10227"/>
<keyword evidence="2" id="KW-0732">Signal</keyword>
<name>A0A1I7EVK6_9FIRM</name>
<dbReference type="RefSeq" id="WP_090469027.1">
    <property type="nucleotide sequence ID" value="NZ_FOWF01000002.1"/>
</dbReference>
<keyword evidence="4" id="KW-1185">Reference proteome</keyword>
<sequence length="766" mass="84238">MTKKQTGRGLALALIVTMFAAFLPEAAFGAEAPAASAGTAETVSSAEEMQQDRQKDYPPADAAGNPGDQQTENQRAGLPADGTYQPGGFRVTGGTGRVAITCSSVTLSGGRSIASILFHSSYFTRMKVNGVEYEAAPAAGGSLFRVPVSLNETFTVSALTTAMSEPHWVDYQMTISLDAGAQASSENPKTPEENRNGSGGNTSAHHSKPSASAETKHQKLKNGTWQVRTRSDERMFHILPAKDGKTYSVLTVNGKKMTAVITLHGVGYDYLFMGSASGAVKAGRKSWTRFREKDGFYTYVLPVSALDRPLKIAAHSKKRNRWYQHVITFFSGGAKKLRQGAWAVTNVGGSGRSSDGKTGNTGGRGRTSGTQTRFRNDGRRAKVSRYRDDASGSTSPVNSRTGLKDGVYAPERFSWSGGSGRLSWIRCDKVTVQGGNAYASIVFGSSSYDRLRANGRVYARSGGGNSTFVIPVSLNRNNTIIGRTTAMSQPHWIRYTIFVGKGVPKARSEKIAKKIRRETRENRQHFAKTAPEIPGLSYSSRVKTKKAAYFRIFRYSRGVSLIQMKLTRHTGLKNRYRDAGKTEKAIYDEEGRKEGKTLPEIMKDLYHHDVVNYLVVPEKVTLPAGLEKDYIIIRKPADHVYSTSGRLQKTVSRLSLPEENFTWGKKDEDPDFRRILKTKTNLAVLDGSVLPEENAGTDRIEKKKQELENREARFAALKIPMIVDRSGQEKTKQGRAEWSRVWDTLFGIQKSGADPASTRSEQKHHA</sequence>
<feature type="chain" id="PRO_5011448263" evidence="2">
    <location>
        <begin position="30"/>
        <end position="766"/>
    </location>
</feature>
<feature type="region of interest" description="Disordered" evidence="1">
    <location>
        <begin position="348"/>
        <end position="403"/>
    </location>
</feature>
<dbReference type="OrthoDB" id="9812528at2"/>
<dbReference type="Proteomes" id="UP000198817">
    <property type="component" value="Unassembled WGS sequence"/>
</dbReference>
<feature type="signal peptide" evidence="2">
    <location>
        <begin position="1"/>
        <end position="29"/>
    </location>
</feature>
<feature type="compositionally biased region" description="Polar residues" evidence="1">
    <location>
        <begin position="201"/>
        <end position="213"/>
    </location>
</feature>
<evidence type="ECO:0000256" key="2">
    <source>
        <dbReference type="SAM" id="SignalP"/>
    </source>
</evidence>
<dbReference type="EMBL" id="FPBT01000001">
    <property type="protein sequence ID" value="SFU27939.1"/>
    <property type="molecule type" value="Genomic_DNA"/>
</dbReference>
<feature type="region of interest" description="Disordered" evidence="1">
    <location>
        <begin position="180"/>
        <end position="226"/>
    </location>
</feature>
<evidence type="ECO:0000313" key="4">
    <source>
        <dbReference type="Proteomes" id="UP000198817"/>
    </source>
</evidence>
<protein>
    <submittedName>
        <fullName evidence="3">Uncharacterized protein</fullName>
    </submittedName>
</protein>
<proteinExistence type="predicted"/>
<feature type="compositionally biased region" description="Basic and acidic residues" evidence="1">
    <location>
        <begin position="374"/>
        <end position="390"/>
    </location>
</feature>
<feature type="compositionally biased region" description="Polar residues" evidence="1">
    <location>
        <begin position="391"/>
        <end position="401"/>
    </location>
</feature>
<evidence type="ECO:0000256" key="1">
    <source>
        <dbReference type="SAM" id="MobiDB-lite"/>
    </source>
</evidence>
<gene>
    <name evidence="3" type="ORF">SAMN05216508_10127</name>
</gene>
<feature type="region of interest" description="Disordered" evidence="1">
    <location>
        <begin position="39"/>
        <end position="86"/>
    </location>
</feature>
<reference evidence="3 4" key="1">
    <citation type="submission" date="2016-10" db="EMBL/GenBank/DDBJ databases">
        <authorList>
            <person name="de Groot N.N."/>
        </authorList>
    </citation>
    <scope>NUCLEOTIDE SEQUENCE [LARGE SCALE GENOMIC DNA]</scope>
    <source>
        <strain evidence="3 4">KHGC13</strain>
    </source>
</reference>
<dbReference type="AlphaFoldDB" id="A0A1I7EVK6"/>
<organism evidence="3 4">
    <name type="scientific">Eubacterium pyruvativorans</name>
    <dbReference type="NCBI Taxonomy" id="155865"/>
    <lineage>
        <taxon>Bacteria</taxon>
        <taxon>Bacillati</taxon>
        <taxon>Bacillota</taxon>
        <taxon>Clostridia</taxon>
        <taxon>Eubacteriales</taxon>
        <taxon>Eubacteriaceae</taxon>
        <taxon>Eubacterium</taxon>
    </lineage>
</organism>
<evidence type="ECO:0000313" key="3">
    <source>
        <dbReference type="EMBL" id="SFU27939.1"/>
    </source>
</evidence>
<accession>A0A1I7EVK6</accession>